<gene>
    <name evidence="1" type="ORF">R70211_03477</name>
</gene>
<sequence length="71" mass="8145">MPGGVAGAQSYMTAPPMPIVVGVQYQMRQYAAFAVLLIWLCRFQIYFEMKSANPLLSMRLLRQLHRFHSDP</sequence>
<name>A0A9N8MU95_9BURK</name>
<organism evidence="1 2">
    <name type="scientific">Paraburkholderia domus</name>
    <dbReference type="NCBI Taxonomy" id="2793075"/>
    <lineage>
        <taxon>Bacteria</taxon>
        <taxon>Pseudomonadati</taxon>
        <taxon>Pseudomonadota</taxon>
        <taxon>Betaproteobacteria</taxon>
        <taxon>Burkholderiales</taxon>
        <taxon>Burkholderiaceae</taxon>
        <taxon>Paraburkholderia</taxon>
    </lineage>
</organism>
<dbReference type="Proteomes" id="UP000675121">
    <property type="component" value="Unassembled WGS sequence"/>
</dbReference>
<keyword evidence="2" id="KW-1185">Reference proteome</keyword>
<reference evidence="1" key="1">
    <citation type="submission" date="2021-02" db="EMBL/GenBank/DDBJ databases">
        <authorList>
            <person name="Vanwijnsberghe S."/>
        </authorList>
    </citation>
    <scope>NUCLEOTIDE SEQUENCE</scope>
    <source>
        <strain evidence="1">R-70211</strain>
    </source>
</reference>
<comment type="caution">
    <text evidence="1">The sequence shown here is derived from an EMBL/GenBank/DDBJ whole genome shotgun (WGS) entry which is preliminary data.</text>
</comment>
<proteinExistence type="predicted"/>
<evidence type="ECO:0000313" key="2">
    <source>
        <dbReference type="Proteomes" id="UP000675121"/>
    </source>
</evidence>
<dbReference type="EMBL" id="CAJNAS010000009">
    <property type="protein sequence ID" value="CAE6904119.1"/>
    <property type="molecule type" value="Genomic_DNA"/>
</dbReference>
<accession>A0A9N8MU95</accession>
<protein>
    <submittedName>
        <fullName evidence="1">Uncharacterized protein</fullName>
    </submittedName>
</protein>
<evidence type="ECO:0000313" key="1">
    <source>
        <dbReference type="EMBL" id="CAE6904119.1"/>
    </source>
</evidence>
<dbReference type="AlphaFoldDB" id="A0A9N8MU95"/>